<dbReference type="GO" id="GO:0043771">
    <property type="term" value="F:cytidine kinase activity"/>
    <property type="evidence" value="ECO:0007669"/>
    <property type="project" value="RHEA"/>
</dbReference>
<evidence type="ECO:0000256" key="8">
    <source>
        <dbReference type="ARBA" id="ARBA00022679"/>
    </source>
</evidence>
<dbReference type="PANTHER" id="PTHR10285">
    <property type="entry name" value="URIDINE KINASE"/>
    <property type="match status" value="1"/>
</dbReference>
<keyword evidence="10 16" id="KW-0418">Kinase</keyword>
<dbReference type="EMBL" id="MAPZ01000016">
    <property type="protein sequence ID" value="OBY11184.1"/>
    <property type="molecule type" value="Genomic_DNA"/>
</dbReference>
<organism evidence="19 20">
    <name type="scientific">Clostridium paraputrificum</name>
    <dbReference type="NCBI Taxonomy" id="29363"/>
    <lineage>
        <taxon>Bacteria</taxon>
        <taxon>Bacillati</taxon>
        <taxon>Bacillota</taxon>
        <taxon>Clostridia</taxon>
        <taxon>Eubacteriales</taxon>
        <taxon>Clostridiaceae</taxon>
        <taxon>Clostridium</taxon>
    </lineage>
</organism>
<evidence type="ECO:0000256" key="4">
    <source>
        <dbReference type="ARBA" id="ARBA00005408"/>
    </source>
</evidence>
<evidence type="ECO:0000256" key="7">
    <source>
        <dbReference type="ARBA" id="ARBA00022490"/>
    </source>
</evidence>
<evidence type="ECO:0000256" key="9">
    <source>
        <dbReference type="ARBA" id="ARBA00022741"/>
    </source>
</evidence>
<dbReference type="OrthoDB" id="9777642at2"/>
<feature type="domain" description="Phosphoribulokinase/uridine kinase" evidence="18">
    <location>
        <begin position="6"/>
        <end position="192"/>
    </location>
</feature>
<evidence type="ECO:0000256" key="1">
    <source>
        <dbReference type="ARBA" id="ARBA00004496"/>
    </source>
</evidence>
<dbReference type="InterPro" id="IPR006083">
    <property type="entry name" value="PRK/URK"/>
</dbReference>
<dbReference type="NCBIfam" id="TIGR00235">
    <property type="entry name" value="udk"/>
    <property type="match status" value="1"/>
</dbReference>
<keyword evidence="7 16" id="KW-0963">Cytoplasm</keyword>
<dbReference type="RefSeq" id="WP_027097452.1">
    <property type="nucleotide sequence ID" value="NZ_CABHIH010000001.1"/>
</dbReference>
<evidence type="ECO:0000313" key="20">
    <source>
        <dbReference type="Proteomes" id="UP000092714"/>
    </source>
</evidence>
<dbReference type="InterPro" id="IPR026008">
    <property type="entry name" value="Uridine_kinase"/>
</dbReference>
<dbReference type="Proteomes" id="UP000092714">
    <property type="component" value="Unassembled WGS sequence"/>
</dbReference>
<dbReference type="UniPathway" id="UPA00579">
    <property type="reaction ID" value="UER00640"/>
</dbReference>
<dbReference type="GO" id="GO:0044211">
    <property type="term" value="P:CTP salvage"/>
    <property type="evidence" value="ECO:0007669"/>
    <property type="project" value="UniProtKB-UniRule"/>
</dbReference>
<dbReference type="AlphaFoldDB" id="A0A174C470"/>
<sequence length="205" mass="23413">MKKPILIGITGGSGSGKSTIAKELFETFGDEHIAMVQQDAYYKDQSHLSMEERTKTNYDHPNAFDNALLVEHLKSLINGESINKPIYDFTVHNRSKETTKVDPKEIIIVEGILILEDERIRNLLDIKAFVDTDSDVRIIRRLLRDIEERGRTVQSVVDQYLSVVRPMHFQFTEPSKRFADIIIPEGGHNKVAIDILVAKIRDILK</sequence>
<evidence type="ECO:0000256" key="15">
    <source>
        <dbReference type="ARBA" id="ARBA00048909"/>
    </source>
</evidence>
<dbReference type="GO" id="GO:0044206">
    <property type="term" value="P:UMP salvage"/>
    <property type="evidence" value="ECO:0007669"/>
    <property type="project" value="UniProtKB-UniRule"/>
</dbReference>
<dbReference type="GO" id="GO:0005737">
    <property type="term" value="C:cytoplasm"/>
    <property type="evidence" value="ECO:0007669"/>
    <property type="project" value="UniProtKB-SubCell"/>
</dbReference>
<evidence type="ECO:0000256" key="17">
    <source>
        <dbReference type="RuleBase" id="RU003825"/>
    </source>
</evidence>
<keyword evidence="8 16" id="KW-0808">Transferase</keyword>
<evidence type="ECO:0000256" key="6">
    <source>
        <dbReference type="ARBA" id="ARBA00021478"/>
    </source>
</evidence>
<dbReference type="InterPro" id="IPR027417">
    <property type="entry name" value="P-loop_NTPase"/>
</dbReference>
<evidence type="ECO:0000256" key="10">
    <source>
        <dbReference type="ARBA" id="ARBA00022777"/>
    </source>
</evidence>
<dbReference type="CDD" id="cd02023">
    <property type="entry name" value="UMPK"/>
    <property type="match status" value="1"/>
</dbReference>
<dbReference type="GeneID" id="42775287"/>
<dbReference type="GO" id="GO:0005524">
    <property type="term" value="F:ATP binding"/>
    <property type="evidence" value="ECO:0007669"/>
    <property type="project" value="UniProtKB-UniRule"/>
</dbReference>
<protein>
    <recommendedName>
        <fullName evidence="6 16">Uridine kinase</fullName>
        <ecNumber evidence="5 16">2.7.1.48</ecNumber>
    </recommendedName>
    <alternativeName>
        <fullName evidence="12 16">Cytidine monophosphokinase</fullName>
    </alternativeName>
    <alternativeName>
        <fullName evidence="13 16">Uridine monophosphokinase</fullName>
    </alternativeName>
</protein>
<evidence type="ECO:0000259" key="18">
    <source>
        <dbReference type="Pfam" id="PF00485"/>
    </source>
</evidence>
<dbReference type="GO" id="GO:0004849">
    <property type="term" value="F:uridine kinase activity"/>
    <property type="evidence" value="ECO:0007669"/>
    <property type="project" value="UniProtKB-UniRule"/>
</dbReference>
<comment type="caution">
    <text evidence="19">The sequence shown here is derived from an EMBL/GenBank/DDBJ whole genome shotgun (WGS) entry which is preliminary data.</text>
</comment>
<comment type="similarity">
    <text evidence="4 16 17">Belongs to the uridine kinase family.</text>
</comment>
<dbReference type="PRINTS" id="PR00988">
    <property type="entry name" value="URIDINKINASE"/>
</dbReference>
<dbReference type="EC" id="2.7.1.48" evidence="5 16"/>
<dbReference type="Gene3D" id="3.40.50.300">
    <property type="entry name" value="P-loop containing nucleotide triphosphate hydrolases"/>
    <property type="match status" value="1"/>
</dbReference>
<gene>
    <name evidence="16" type="primary">udk</name>
    <name evidence="19" type="ORF">CP373A1_06725</name>
</gene>
<dbReference type="UniPathway" id="UPA00574">
    <property type="reaction ID" value="UER00637"/>
</dbReference>
<keyword evidence="20" id="KW-1185">Reference proteome</keyword>
<evidence type="ECO:0000256" key="14">
    <source>
        <dbReference type="ARBA" id="ARBA00047436"/>
    </source>
</evidence>
<evidence type="ECO:0000256" key="16">
    <source>
        <dbReference type="HAMAP-Rule" id="MF_00551"/>
    </source>
</evidence>
<feature type="binding site" evidence="16">
    <location>
        <begin position="11"/>
        <end position="18"/>
    </location>
    <ligand>
        <name>ATP</name>
        <dbReference type="ChEBI" id="CHEBI:30616"/>
    </ligand>
</feature>
<proteinExistence type="inferred from homology"/>
<accession>A0A174C470</accession>
<comment type="pathway">
    <text evidence="3 16 17">Pyrimidine metabolism; CTP biosynthesis via salvage pathway; CTP from cytidine: step 1/3.</text>
</comment>
<dbReference type="SUPFAM" id="SSF52540">
    <property type="entry name" value="P-loop containing nucleoside triphosphate hydrolases"/>
    <property type="match status" value="1"/>
</dbReference>
<dbReference type="eggNOG" id="COG0572">
    <property type="taxonomic scope" value="Bacteria"/>
</dbReference>
<keyword evidence="11 16" id="KW-0067">ATP-binding</keyword>
<dbReference type="InterPro" id="IPR000764">
    <property type="entry name" value="Uridine_kinase-like"/>
</dbReference>
<dbReference type="NCBIfam" id="NF004018">
    <property type="entry name" value="PRK05480.1"/>
    <property type="match status" value="1"/>
</dbReference>
<evidence type="ECO:0000256" key="2">
    <source>
        <dbReference type="ARBA" id="ARBA00004690"/>
    </source>
</evidence>
<name>A0A174C470_9CLOT</name>
<evidence type="ECO:0000256" key="13">
    <source>
        <dbReference type="ARBA" id="ARBA00031452"/>
    </source>
</evidence>
<dbReference type="Pfam" id="PF00485">
    <property type="entry name" value="PRK"/>
    <property type="match status" value="1"/>
</dbReference>
<comment type="pathway">
    <text evidence="2 16 17">Pyrimidine metabolism; UMP biosynthesis via salvage pathway; UMP from uridine: step 1/1.</text>
</comment>
<evidence type="ECO:0000313" key="19">
    <source>
        <dbReference type="EMBL" id="OBY11184.1"/>
    </source>
</evidence>
<comment type="catalytic activity">
    <reaction evidence="14 17">
        <text>cytidine + ATP = CMP + ADP + H(+)</text>
        <dbReference type="Rhea" id="RHEA:24674"/>
        <dbReference type="ChEBI" id="CHEBI:15378"/>
        <dbReference type="ChEBI" id="CHEBI:17562"/>
        <dbReference type="ChEBI" id="CHEBI:30616"/>
        <dbReference type="ChEBI" id="CHEBI:60377"/>
        <dbReference type="ChEBI" id="CHEBI:456216"/>
        <dbReference type="EC" id="2.7.1.48"/>
    </reaction>
</comment>
<evidence type="ECO:0000256" key="5">
    <source>
        <dbReference type="ARBA" id="ARBA00012137"/>
    </source>
</evidence>
<comment type="subcellular location">
    <subcellularLocation>
        <location evidence="1 16 17">Cytoplasm</location>
    </subcellularLocation>
</comment>
<evidence type="ECO:0000256" key="3">
    <source>
        <dbReference type="ARBA" id="ARBA00004784"/>
    </source>
</evidence>
<evidence type="ECO:0000256" key="11">
    <source>
        <dbReference type="ARBA" id="ARBA00022840"/>
    </source>
</evidence>
<evidence type="ECO:0000256" key="12">
    <source>
        <dbReference type="ARBA" id="ARBA00030641"/>
    </source>
</evidence>
<comment type="catalytic activity">
    <reaction evidence="15 16 17">
        <text>uridine + ATP = UMP + ADP + H(+)</text>
        <dbReference type="Rhea" id="RHEA:16825"/>
        <dbReference type="ChEBI" id="CHEBI:15378"/>
        <dbReference type="ChEBI" id="CHEBI:16704"/>
        <dbReference type="ChEBI" id="CHEBI:30616"/>
        <dbReference type="ChEBI" id="CHEBI:57865"/>
        <dbReference type="ChEBI" id="CHEBI:456216"/>
        <dbReference type="EC" id="2.7.1.48"/>
    </reaction>
</comment>
<dbReference type="HAMAP" id="MF_00551">
    <property type="entry name" value="Uridine_kinase"/>
    <property type="match status" value="1"/>
</dbReference>
<keyword evidence="9 16" id="KW-0547">Nucleotide-binding</keyword>
<reference evidence="19 20" key="1">
    <citation type="submission" date="2016-06" db="EMBL/GenBank/DDBJ databases">
        <authorList>
            <person name="Kjaerup R.B."/>
            <person name="Dalgaard T.S."/>
            <person name="Juul-Madsen H.R."/>
        </authorList>
    </citation>
    <scope>NUCLEOTIDE SEQUENCE [LARGE SCALE GENOMIC DNA]</scope>
    <source>
        <strain evidence="19 20">373-A1</strain>
    </source>
</reference>